<feature type="compositionally biased region" description="Basic and acidic residues" evidence="1">
    <location>
        <begin position="214"/>
        <end position="230"/>
    </location>
</feature>
<evidence type="ECO:0000256" key="1">
    <source>
        <dbReference type="SAM" id="MobiDB-lite"/>
    </source>
</evidence>
<evidence type="ECO:0000313" key="2">
    <source>
        <dbReference type="EMBL" id="CAG9565478.1"/>
    </source>
</evidence>
<feature type="region of interest" description="Disordered" evidence="1">
    <location>
        <begin position="149"/>
        <end position="234"/>
    </location>
</feature>
<evidence type="ECO:0000313" key="3">
    <source>
        <dbReference type="Proteomes" id="UP000789524"/>
    </source>
</evidence>
<accession>A0A8J2W0X9</accession>
<name>A0A8J2W0X9_9NEOP</name>
<comment type="caution">
    <text evidence="2">The sequence shown here is derived from an EMBL/GenBank/DDBJ whole genome shotgun (WGS) entry which is preliminary data.</text>
</comment>
<organism evidence="2 3">
    <name type="scientific">Danaus chrysippus</name>
    <name type="common">African queen</name>
    <dbReference type="NCBI Taxonomy" id="151541"/>
    <lineage>
        <taxon>Eukaryota</taxon>
        <taxon>Metazoa</taxon>
        <taxon>Ecdysozoa</taxon>
        <taxon>Arthropoda</taxon>
        <taxon>Hexapoda</taxon>
        <taxon>Insecta</taxon>
        <taxon>Pterygota</taxon>
        <taxon>Neoptera</taxon>
        <taxon>Endopterygota</taxon>
        <taxon>Lepidoptera</taxon>
        <taxon>Glossata</taxon>
        <taxon>Ditrysia</taxon>
        <taxon>Papilionoidea</taxon>
        <taxon>Nymphalidae</taxon>
        <taxon>Danainae</taxon>
        <taxon>Danaini</taxon>
        <taxon>Danaina</taxon>
        <taxon>Danaus</taxon>
        <taxon>Anosia</taxon>
    </lineage>
</organism>
<gene>
    <name evidence="2" type="ORF">DCHRY22_LOCUS6306</name>
</gene>
<reference evidence="2" key="1">
    <citation type="submission" date="2021-09" db="EMBL/GenBank/DDBJ databases">
        <authorList>
            <person name="Martin H S."/>
        </authorList>
    </citation>
    <scope>NUCLEOTIDE SEQUENCE</scope>
</reference>
<feature type="region of interest" description="Disordered" evidence="1">
    <location>
        <begin position="248"/>
        <end position="268"/>
    </location>
</feature>
<dbReference type="OrthoDB" id="7491435at2759"/>
<feature type="compositionally biased region" description="Basic and acidic residues" evidence="1">
    <location>
        <begin position="248"/>
        <end position="260"/>
    </location>
</feature>
<feature type="compositionally biased region" description="Polar residues" evidence="1">
    <location>
        <begin position="185"/>
        <end position="197"/>
    </location>
</feature>
<feature type="compositionally biased region" description="Basic and acidic residues" evidence="1">
    <location>
        <begin position="618"/>
        <end position="640"/>
    </location>
</feature>
<feature type="compositionally biased region" description="Basic and acidic residues" evidence="1">
    <location>
        <begin position="396"/>
        <end position="410"/>
    </location>
</feature>
<dbReference type="Proteomes" id="UP000789524">
    <property type="component" value="Unassembled WGS sequence"/>
</dbReference>
<sequence length="640" mass="74675">MGKSDKKNKSEKIKALRKRYDAFLEEDKKRKERNDYILERLEKMRSCITLVQVRCKGYYKDDCDYQGGVIKRAKDVPRQTYVKTDYQKSDELNILKEISQKYILIPKGASDHPKHNYDRAISGDPGHVQNPSNDMDWKSKYSILDELKREEKGESPKVTFEKRQGDNNVHDDVKNENYAFKDNNVKTSYQDENSNTRELLPNKGGYDLNTVNRPNKEERNNYTNKEKEPENTEDLNIEATSALSAEQDKIPLDKNNDQEPKSPLNDLLPENYEVDVNQDRIYYKSNLKEENDLKNNLYEKMTEAPQPTSVCEDKYLPEEKNVTQVEIKPTENIIQAASNLPAIINDENVNIETKEEIPLTYSNSPEIIKNENLVIAKLAEVEAPLIEEPGTDIKEHHEYQQQESDVKSEGNVEQNASVDVNDEFEAEQREMFYEETGSVYKQDDTNVYPEENETYANQEYSNYYEDIQKEQIYPIDINEHEETNERYDPNYEEQYANNYEATNENEYQTQEYGVENTYNQQAYDQHEENYQEQQIQNYEAVASGDKEAGKGDQAVYYDNAQTNEQYENKLGDQPDSAYTQGYETEEYAVVQEAPAIEAIEQQLDLEDEYIQNPNKSAENQDYKNDIKQTSEVKHPDVKVI</sequence>
<feature type="region of interest" description="Disordered" evidence="1">
    <location>
        <begin position="604"/>
        <end position="640"/>
    </location>
</feature>
<dbReference type="EMBL" id="CAKASE010000053">
    <property type="protein sequence ID" value="CAG9565478.1"/>
    <property type="molecule type" value="Genomic_DNA"/>
</dbReference>
<feature type="compositionally biased region" description="Basic and acidic residues" evidence="1">
    <location>
        <begin position="149"/>
        <end position="175"/>
    </location>
</feature>
<feature type="region of interest" description="Disordered" evidence="1">
    <location>
        <begin position="396"/>
        <end position="415"/>
    </location>
</feature>
<proteinExistence type="predicted"/>
<protein>
    <submittedName>
        <fullName evidence="2">(African queen) hypothetical protein</fullName>
    </submittedName>
</protein>
<dbReference type="AlphaFoldDB" id="A0A8J2W0X9"/>
<keyword evidence="3" id="KW-1185">Reference proteome</keyword>